<dbReference type="Pfam" id="PF00361">
    <property type="entry name" value="Proton_antipo_M"/>
    <property type="match status" value="1"/>
</dbReference>
<dbReference type="GO" id="GO:0015990">
    <property type="term" value="P:electron transport coupled proton transport"/>
    <property type="evidence" value="ECO:0007669"/>
    <property type="project" value="TreeGrafter"/>
</dbReference>
<dbReference type="RefSeq" id="WP_013568999.1">
    <property type="nucleotide sequence ID" value="NC_014963.1"/>
</dbReference>
<name>E8UZI6_TERSS</name>
<feature type="domain" description="NADH-Ubiquinone oxidoreductase (complex I) chain 5 N-terminal" evidence="8">
    <location>
        <begin position="70"/>
        <end position="120"/>
    </location>
</feature>
<evidence type="ECO:0000256" key="2">
    <source>
        <dbReference type="ARBA" id="ARBA00022692"/>
    </source>
</evidence>
<dbReference type="GO" id="GO:0042773">
    <property type="term" value="P:ATP synthesis coupled electron transport"/>
    <property type="evidence" value="ECO:0007669"/>
    <property type="project" value="InterPro"/>
</dbReference>
<accession>E8UZI6</accession>
<dbReference type="PRINTS" id="PR01434">
    <property type="entry name" value="NADHDHGNASE5"/>
</dbReference>
<dbReference type="GO" id="GO:0008137">
    <property type="term" value="F:NADH dehydrogenase (ubiquinone) activity"/>
    <property type="evidence" value="ECO:0007669"/>
    <property type="project" value="InterPro"/>
</dbReference>
<dbReference type="GO" id="GO:0012505">
    <property type="term" value="C:endomembrane system"/>
    <property type="evidence" value="ECO:0007669"/>
    <property type="project" value="UniProtKB-SubCell"/>
</dbReference>
<dbReference type="OrthoDB" id="9807568at2"/>
<feature type="transmembrane region" description="Helical" evidence="6">
    <location>
        <begin position="419"/>
        <end position="439"/>
    </location>
</feature>
<dbReference type="InterPro" id="IPR001750">
    <property type="entry name" value="ND/Mrp_TM"/>
</dbReference>
<feature type="transmembrane region" description="Helical" evidence="6">
    <location>
        <begin position="379"/>
        <end position="399"/>
    </location>
</feature>
<dbReference type="Pfam" id="PF00662">
    <property type="entry name" value="Proton_antipo_N"/>
    <property type="match status" value="1"/>
</dbReference>
<feature type="transmembrane region" description="Helical" evidence="6">
    <location>
        <begin position="493"/>
        <end position="514"/>
    </location>
</feature>
<evidence type="ECO:0000256" key="1">
    <source>
        <dbReference type="ARBA" id="ARBA00004127"/>
    </source>
</evidence>
<feature type="transmembrane region" description="Helical" evidence="6">
    <location>
        <begin position="310"/>
        <end position="336"/>
    </location>
</feature>
<proteinExistence type="predicted"/>
<evidence type="ECO:0000256" key="5">
    <source>
        <dbReference type="RuleBase" id="RU000320"/>
    </source>
</evidence>
<dbReference type="InterPro" id="IPR018393">
    <property type="entry name" value="NADHpl_OxRdtase_5_subgr"/>
</dbReference>
<dbReference type="InterPro" id="IPR003945">
    <property type="entry name" value="NU5C-like"/>
</dbReference>
<feature type="transmembrane region" description="Helical" evidence="6">
    <location>
        <begin position="119"/>
        <end position="136"/>
    </location>
</feature>
<dbReference type="KEGG" id="tsa:AciPR4_2486"/>
<evidence type="ECO:0000259" key="8">
    <source>
        <dbReference type="Pfam" id="PF00662"/>
    </source>
</evidence>
<feature type="transmembrane region" description="Helical" evidence="6">
    <location>
        <begin position="142"/>
        <end position="161"/>
    </location>
</feature>
<dbReference type="GO" id="GO:0016020">
    <property type="term" value="C:membrane"/>
    <property type="evidence" value="ECO:0007669"/>
    <property type="project" value="UniProtKB-SubCell"/>
</dbReference>
<dbReference type="PRINTS" id="PR01435">
    <property type="entry name" value="NPOXDRDTASE5"/>
</dbReference>
<dbReference type="Gene3D" id="1.20.5.2700">
    <property type="match status" value="1"/>
</dbReference>
<evidence type="ECO:0000256" key="6">
    <source>
        <dbReference type="SAM" id="Phobius"/>
    </source>
</evidence>
<reference evidence="9 10" key="1">
    <citation type="journal article" date="2012" name="Stand. Genomic Sci.">
        <title>Complete genome sequence of Terriglobus saanensis type strain SP1PR4(T), an Acidobacteria from tundra soil.</title>
        <authorList>
            <person name="Rawat S.R."/>
            <person name="Mannisto M.K."/>
            <person name="Starovoytov V."/>
            <person name="Goodwin L."/>
            <person name="Nolan M."/>
            <person name="Hauser L."/>
            <person name="Land M."/>
            <person name="Davenport K.W."/>
            <person name="Woyke T."/>
            <person name="Haggblom M.M."/>
        </authorList>
    </citation>
    <scope>NUCLEOTIDE SEQUENCE</scope>
    <source>
        <strain evidence="10">ATCC BAA-1853 / DSM 23119 / SP1PR4</strain>
    </source>
</reference>
<feature type="transmembrane region" description="Helical" evidence="6">
    <location>
        <begin position="252"/>
        <end position="270"/>
    </location>
</feature>
<feature type="transmembrane region" description="Helical" evidence="6">
    <location>
        <begin position="553"/>
        <end position="574"/>
    </location>
</feature>
<dbReference type="NCBIfam" id="TIGR01974">
    <property type="entry name" value="NDH_I_L"/>
    <property type="match status" value="1"/>
</dbReference>
<dbReference type="EMBL" id="CP002467">
    <property type="protein sequence ID" value="ADV83266.1"/>
    <property type="molecule type" value="Genomic_DNA"/>
</dbReference>
<evidence type="ECO:0000313" key="9">
    <source>
        <dbReference type="EMBL" id="ADV83266.1"/>
    </source>
</evidence>
<organism evidence="9 10">
    <name type="scientific">Terriglobus saanensis (strain ATCC BAA-1853 / DSM 23119 / SP1PR4)</name>
    <dbReference type="NCBI Taxonomy" id="401053"/>
    <lineage>
        <taxon>Bacteria</taxon>
        <taxon>Pseudomonadati</taxon>
        <taxon>Acidobacteriota</taxon>
        <taxon>Terriglobia</taxon>
        <taxon>Terriglobales</taxon>
        <taxon>Acidobacteriaceae</taxon>
        <taxon>Terriglobus</taxon>
    </lineage>
</organism>
<dbReference type="NCBIfam" id="NF005141">
    <property type="entry name" value="PRK06590.1"/>
    <property type="match status" value="1"/>
</dbReference>
<feature type="transmembrane region" description="Helical" evidence="6">
    <location>
        <begin position="282"/>
        <end position="303"/>
    </location>
</feature>
<sequence>MSPQYLWFIPLLPFLGFLVNGTVGRRLPRAAVSGVALLSTGLSAALVAWLWVTMKAVNSPLSMSIASRPWITVPGFHVDFAFAVDHLTLIMLGVVTGVGFLIHLYSVGYMAHEEGYWRFFAYLNLFMFFMLVLVLAESFLLLFVGWEGVGLASYLLIGFYFTKDSASNAGKKAFVVNRIGDFGFLLAMFLTIAHFGTLSFSRVFAQITAQPELHGGFLTAIALLLVVGAAGKSAQIPLYVWLPDAMEGPTPVSALIHAATMVTAGIYMVARSHVLFDRSPLALSVVAVIGAATAIFAACIGLVQNDIKRVLAYSTVSQLGYMFMGCGVAAYSAAVFHLMTHAFFKALLFLAAGSVIHALSGEQDMRVMGGLRKRIPVTFWTMTVAVFAIAGFPPFAGFFSKDEILYQTFAWHNPLAKPLWAVGLITAAMTSFYMFRLWYKTFFGAERFTEHTDAHGHDDHAPVHARKDTTLVMETEHDSGQAVHTHGVHESPWIMLAPLCVLAVLAAIGGWVGIPEALGGHNEIQHFLDPVFAVTAHAENVANVDEVSHSLELGLAAVSVLAALFGLFLADFFYRRKPGTLGAMSANSGLYRLVANKFYVDELYHFAIVKPLEIGSRFLLEDVLERGVVNGSARALAFITRGGSNLTQRMQSGNIRSYAGWLAAGAAVVLFIMAVTSLHLR</sequence>
<feature type="transmembrane region" description="Helical" evidence="6">
    <location>
        <begin position="87"/>
        <end position="107"/>
    </location>
</feature>
<dbReference type="PANTHER" id="PTHR42829">
    <property type="entry name" value="NADH-UBIQUINONE OXIDOREDUCTASE CHAIN 5"/>
    <property type="match status" value="1"/>
</dbReference>
<keyword evidence="2 5" id="KW-0812">Transmembrane</keyword>
<dbReference type="PANTHER" id="PTHR42829:SF2">
    <property type="entry name" value="NADH-UBIQUINONE OXIDOREDUCTASE CHAIN 5"/>
    <property type="match status" value="1"/>
</dbReference>
<evidence type="ECO:0000256" key="3">
    <source>
        <dbReference type="ARBA" id="ARBA00022989"/>
    </source>
</evidence>
<dbReference type="InterPro" id="IPR001516">
    <property type="entry name" value="Proton_antipo_N"/>
</dbReference>
<feature type="transmembrane region" description="Helical" evidence="6">
    <location>
        <begin position="6"/>
        <end position="23"/>
    </location>
</feature>
<comment type="subcellular location">
    <subcellularLocation>
        <location evidence="1">Endomembrane system</location>
        <topology evidence="1">Multi-pass membrane protein</topology>
    </subcellularLocation>
    <subcellularLocation>
        <location evidence="5">Membrane</location>
        <topology evidence="5">Multi-pass membrane protein</topology>
    </subcellularLocation>
</comment>
<feature type="transmembrane region" description="Helical" evidence="6">
    <location>
        <begin position="30"/>
        <end position="52"/>
    </location>
</feature>
<dbReference type="GO" id="GO:0003954">
    <property type="term" value="F:NADH dehydrogenase activity"/>
    <property type="evidence" value="ECO:0007669"/>
    <property type="project" value="TreeGrafter"/>
</dbReference>
<dbReference type="eggNOG" id="COG1009">
    <property type="taxonomic scope" value="Bacteria"/>
</dbReference>
<dbReference type="Proteomes" id="UP000006844">
    <property type="component" value="Chromosome"/>
</dbReference>
<feature type="transmembrane region" description="Helical" evidence="6">
    <location>
        <begin position="213"/>
        <end position="231"/>
    </location>
</feature>
<gene>
    <name evidence="9" type="ordered locus">AciPR4_2486</name>
</gene>
<dbReference type="GO" id="GO:0048038">
    <property type="term" value="F:quinone binding"/>
    <property type="evidence" value="ECO:0007669"/>
    <property type="project" value="UniProtKB-KW"/>
</dbReference>
<evidence type="ECO:0000259" key="7">
    <source>
        <dbReference type="Pfam" id="PF00361"/>
    </source>
</evidence>
<feature type="transmembrane region" description="Helical" evidence="6">
    <location>
        <begin position="182"/>
        <end position="201"/>
    </location>
</feature>
<feature type="transmembrane region" description="Helical" evidence="6">
    <location>
        <begin position="342"/>
        <end position="359"/>
    </location>
</feature>
<dbReference type="HOGENOM" id="CLU_007100_6_0_0"/>
<keyword evidence="4 6" id="KW-0472">Membrane</keyword>
<protein>
    <submittedName>
        <fullName evidence="9">Proton-translocating NADH-quinone oxidoreductase, chain L</fullName>
    </submittedName>
</protein>
<evidence type="ECO:0000256" key="4">
    <source>
        <dbReference type="ARBA" id="ARBA00023136"/>
    </source>
</evidence>
<dbReference type="AlphaFoldDB" id="E8UZI6"/>
<evidence type="ECO:0000313" key="10">
    <source>
        <dbReference type="Proteomes" id="UP000006844"/>
    </source>
</evidence>
<feature type="domain" description="NADH:quinone oxidoreductase/Mrp antiporter transmembrane" evidence="7">
    <location>
        <begin position="136"/>
        <end position="415"/>
    </location>
</feature>
<keyword evidence="3 6" id="KW-1133">Transmembrane helix</keyword>
<dbReference type="STRING" id="401053.AciPR4_2486"/>
<keyword evidence="10" id="KW-1185">Reference proteome</keyword>
<feature type="transmembrane region" description="Helical" evidence="6">
    <location>
        <begin position="658"/>
        <end position="680"/>
    </location>
</feature>